<reference evidence="3 4" key="2">
    <citation type="journal article" date="2012" name="PLoS ONE">
        <title>An ancient pathway combining carbon dioxide fixation with the generation and utilization of a sodium ion gradient for ATP synthesis.</title>
        <authorList>
            <person name="Poehlein A."/>
            <person name="Schmidt S."/>
            <person name="Kaster A.K."/>
            <person name="Goenrich M."/>
            <person name="Vollmers J."/>
            <person name="Thurmer A."/>
            <person name="Bertsch J."/>
            <person name="Schuchmann K."/>
            <person name="Voigt B."/>
            <person name="Hecker M."/>
            <person name="Daniel R."/>
            <person name="Thauer R.K."/>
            <person name="Gottschalk G."/>
            <person name="Muller V."/>
        </authorList>
    </citation>
    <scope>NUCLEOTIDE SEQUENCE [LARGE SCALE GENOMIC DNA]</scope>
    <source>
        <strain evidence="4">ATCC 29683 / DSM 1030 / JCM 2381 / KCTC 1655 / WB1</strain>
    </source>
</reference>
<dbReference type="InterPro" id="IPR001447">
    <property type="entry name" value="Arylamine_N-AcTrfase"/>
</dbReference>
<dbReference type="Gene3D" id="2.40.128.150">
    <property type="entry name" value="Cysteine proteinases"/>
    <property type="match status" value="1"/>
</dbReference>
<dbReference type="KEGG" id="awo:Awo_c20500"/>
<dbReference type="RefSeq" id="WP_014356428.1">
    <property type="nucleotide sequence ID" value="NC_016894.1"/>
</dbReference>
<dbReference type="Pfam" id="PF00797">
    <property type="entry name" value="Acetyltransf_2"/>
    <property type="match status" value="1"/>
</dbReference>
<dbReference type="SUPFAM" id="SSF54001">
    <property type="entry name" value="Cysteine proteinases"/>
    <property type="match status" value="1"/>
</dbReference>
<gene>
    <name evidence="3" type="primary">nat</name>
    <name evidence="3" type="ordered locus">Awo_c20500</name>
</gene>
<sequence length="256" mass="29497">METELFNLNAYFERIHYRGENKVSAETLKQLHIAHVMNVPFENLDVFHKKSISLEVEDLFQKIVVNHRGGYCFEMNGLFAAVLEKMGFKVKKHLARVWNNGFENSGKTHKVLLVEADEQIWLCDVGFGGNGLVEPILFKDGLVQEHYLRTHRIKTDVKYGYLLEFKINDNFIPIYAFTLEECCPADYLIANHYTATHPASFFTQVMMCSLVTEEGRITYLDGVLKIVTKDSSEEKVIDNRDEIQMVLAKYFGLLAN</sequence>
<dbReference type="PANTHER" id="PTHR11786:SF0">
    <property type="entry name" value="ARYLAMINE N-ACETYLTRANSFERASE 4-RELATED"/>
    <property type="match status" value="1"/>
</dbReference>
<evidence type="ECO:0000313" key="3">
    <source>
        <dbReference type="EMBL" id="AFA48828.1"/>
    </source>
</evidence>
<keyword evidence="3" id="KW-0808">Transferase</keyword>
<dbReference type="STRING" id="931626.Awo_c20500"/>
<dbReference type="OrthoDB" id="7181050at2"/>
<dbReference type="EMBL" id="CP002987">
    <property type="protein sequence ID" value="AFA48828.1"/>
    <property type="molecule type" value="Genomic_DNA"/>
</dbReference>
<evidence type="ECO:0000313" key="4">
    <source>
        <dbReference type="Proteomes" id="UP000007177"/>
    </source>
</evidence>
<dbReference type="HOGENOM" id="CLU_049918_1_1_9"/>
<evidence type="ECO:0000256" key="1">
    <source>
        <dbReference type="ARBA" id="ARBA00006547"/>
    </source>
</evidence>
<dbReference type="Gene3D" id="3.30.2140.10">
    <property type="entry name" value="Arylamine N-acetyltransferase"/>
    <property type="match status" value="1"/>
</dbReference>
<evidence type="ECO:0000256" key="2">
    <source>
        <dbReference type="RuleBase" id="RU003452"/>
    </source>
</evidence>
<dbReference type="PANTHER" id="PTHR11786">
    <property type="entry name" value="N-HYDROXYARYLAMINE O-ACETYLTRANSFERASE"/>
    <property type="match status" value="1"/>
</dbReference>
<protein>
    <submittedName>
        <fullName evidence="3">Arylamine N-acetyltransferase Nat</fullName>
        <ecNumber evidence="3">2.3.1.5</ecNumber>
    </submittedName>
</protein>
<proteinExistence type="inferred from homology"/>
<dbReference type="Proteomes" id="UP000007177">
    <property type="component" value="Chromosome"/>
</dbReference>
<name>H6LKN6_ACEWD</name>
<dbReference type="PRINTS" id="PR01543">
    <property type="entry name" value="ANATRNSFRASE"/>
</dbReference>
<reference evidence="4" key="1">
    <citation type="submission" date="2011-07" db="EMBL/GenBank/DDBJ databases">
        <title>Complete genome sequence of Acetobacterium woodii.</title>
        <authorList>
            <person name="Poehlein A."/>
            <person name="Schmidt S."/>
            <person name="Kaster A.-K."/>
            <person name="Goenrich M."/>
            <person name="Vollmers J."/>
            <person name="Thuermer A."/>
            <person name="Gottschalk G."/>
            <person name="Thauer R.K."/>
            <person name="Daniel R."/>
            <person name="Mueller V."/>
        </authorList>
    </citation>
    <scope>NUCLEOTIDE SEQUENCE [LARGE SCALE GENOMIC DNA]</scope>
    <source>
        <strain evidence="4">ATCC 29683 / DSM 1030 / JCM 2381 / KCTC 1655 / WB1</strain>
    </source>
</reference>
<organism evidence="3 4">
    <name type="scientific">Acetobacterium woodii (strain ATCC 29683 / DSM 1030 / JCM 2381 / KCTC 1655 / WB1)</name>
    <dbReference type="NCBI Taxonomy" id="931626"/>
    <lineage>
        <taxon>Bacteria</taxon>
        <taxon>Bacillati</taxon>
        <taxon>Bacillota</taxon>
        <taxon>Clostridia</taxon>
        <taxon>Eubacteriales</taxon>
        <taxon>Eubacteriaceae</taxon>
        <taxon>Acetobacterium</taxon>
    </lineage>
</organism>
<dbReference type="InterPro" id="IPR038765">
    <property type="entry name" value="Papain-like_cys_pep_sf"/>
</dbReference>
<dbReference type="EC" id="2.3.1.5" evidence="3"/>
<accession>H6LKN6</accession>
<dbReference type="AlphaFoldDB" id="H6LKN6"/>
<comment type="similarity">
    <text evidence="1 2">Belongs to the arylamine N-acetyltransferase family.</text>
</comment>
<keyword evidence="3" id="KW-0012">Acyltransferase</keyword>
<dbReference type="eggNOG" id="COG2162">
    <property type="taxonomic scope" value="Bacteria"/>
</dbReference>
<keyword evidence="4" id="KW-1185">Reference proteome</keyword>
<dbReference type="GO" id="GO:0004060">
    <property type="term" value="F:arylamine N-acetyltransferase activity"/>
    <property type="evidence" value="ECO:0007669"/>
    <property type="project" value="UniProtKB-EC"/>
</dbReference>